<feature type="region of interest" description="Disordered" evidence="1">
    <location>
        <begin position="28"/>
        <end position="49"/>
    </location>
</feature>
<name>A0A5K7XHS6_9BACT</name>
<dbReference type="AlphaFoldDB" id="A0A5K7XHS6"/>
<evidence type="ECO:0000256" key="1">
    <source>
        <dbReference type="SAM" id="MobiDB-lite"/>
    </source>
</evidence>
<protein>
    <submittedName>
        <fullName evidence="2">Uncharacterized protein</fullName>
    </submittedName>
</protein>
<reference evidence="3" key="1">
    <citation type="submission" date="2019-10" db="EMBL/GenBank/DDBJ databases">
        <title>Lacipirellula parvula gen. nov., sp. nov., representing a lineage of planctomycetes widespread in freshwater anoxic habitats, and description of the family Lacipirellulaceae.</title>
        <authorList>
            <person name="Dedysh S.N."/>
            <person name="Kulichevskaya I.S."/>
            <person name="Beletsky A.V."/>
            <person name="Rakitin A.L."/>
            <person name="Mardanov A.V."/>
            <person name="Ivanova A.A."/>
            <person name="Saltykova V.X."/>
            <person name="Rijpstra W.I.C."/>
            <person name="Sinninghe Damste J.S."/>
            <person name="Ravin N.V."/>
        </authorList>
    </citation>
    <scope>NUCLEOTIDE SEQUENCE [LARGE SCALE GENOMIC DNA]</scope>
    <source>
        <strain evidence="3">PX69</strain>
    </source>
</reference>
<keyword evidence="3" id="KW-1185">Reference proteome</keyword>
<gene>
    <name evidence="2" type="ORF">PLANPX_5149</name>
</gene>
<sequence length="49" mass="5481">MLDVLDPASTEQELKRRRHAMRACRRLIASTSQYPREGANVKSSSAPVP</sequence>
<evidence type="ECO:0000313" key="3">
    <source>
        <dbReference type="Proteomes" id="UP000326837"/>
    </source>
</evidence>
<dbReference type="KEGG" id="lpav:PLANPX_5149"/>
<evidence type="ECO:0000313" key="2">
    <source>
        <dbReference type="EMBL" id="BBO35537.1"/>
    </source>
</evidence>
<dbReference type="Proteomes" id="UP000326837">
    <property type="component" value="Chromosome"/>
</dbReference>
<dbReference type="EMBL" id="AP021861">
    <property type="protein sequence ID" value="BBO35537.1"/>
    <property type="molecule type" value="Genomic_DNA"/>
</dbReference>
<organism evidence="2 3">
    <name type="scientific">Lacipirellula parvula</name>
    <dbReference type="NCBI Taxonomy" id="2650471"/>
    <lineage>
        <taxon>Bacteria</taxon>
        <taxon>Pseudomonadati</taxon>
        <taxon>Planctomycetota</taxon>
        <taxon>Planctomycetia</taxon>
        <taxon>Pirellulales</taxon>
        <taxon>Lacipirellulaceae</taxon>
        <taxon>Lacipirellula</taxon>
    </lineage>
</organism>
<proteinExistence type="predicted"/>
<accession>A0A5K7XHS6</accession>